<sequence>MHAHHGTSVDAPAPLSPRSIPSALTLPFRANDHFLTCCDVRRSLMSRLLLLLIMMMMMMMDWKEKRRIEILSSTLRGSIFAGEKGFRRGRREKEDASPVYGRSSLSSNTHQRW</sequence>
<dbReference type="RefSeq" id="XP_025362596.1">
    <property type="nucleotide sequence ID" value="XM_025503597.1"/>
</dbReference>
<protein>
    <submittedName>
        <fullName evidence="3">Uncharacterized protein</fullName>
    </submittedName>
</protein>
<reference evidence="3 4" key="1">
    <citation type="journal article" date="2018" name="Mol. Biol. Evol.">
        <title>Broad Genomic Sampling Reveals a Smut Pathogenic Ancestry of the Fungal Clade Ustilaginomycotina.</title>
        <authorList>
            <person name="Kijpornyongpan T."/>
            <person name="Mondo S.J."/>
            <person name="Barry K."/>
            <person name="Sandor L."/>
            <person name="Lee J."/>
            <person name="Lipzen A."/>
            <person name="Pangilinan J."/>
            <person name="LaButti K."/>
            <person name="Hainaut M."/>
            <person name="Henrissat B."/>
            <person name="Grigoriev I.V."/>
            <person name="Spatafora J.W."/>
            <person name="Aime M.C."/>
        </authorList>
    </citation>
    <scope>NUCLEOTIDE SEQUENCE [LARGE SCALE GENOMIC DNA]</scope>
    <source>
        <strain evidence="3 4">MCA 5214</strain>
    </source>
</reference>
<keyword evidence="2" id="KW-1133">Transmembrane helix</keyword>
<evidence type="ECO:0000313" key="3">
    <source>
        <dbReference type="EMBL" id="PWN27984.1"/>
    </source>
</evidence>
<gene>
    <name evidence="3" type="ORF">BDZ90DRAFT_158846</name>
</gene>
<dbReference type="EMBL" id="KZ819666">
    <property type="protein sequence ID" value="PWN27984.1"/>
    <property type="molecule type" value="Genomic_DNA"/>
</dbReference>
<evidence type="ECO:0000256" key="1">
    <source>
        <dbReference type="SAM" id="MobiDB-lite"/>
    </source>
</evidence>
<name>A0A316USL5_9BASI</name>
<proteinExistence type="predicted"/>
<evidence type="ECO:0000256" key="2">
    <source>
        <dbReference type="SAM" id="Phobius"/>
    </source>
</evidence>
<keyword evidence="2" id="KW-0472">Membrane</keyword>
<organism evidence="3 4">
    <name type="scientific">Jaminaea rosea</name>
    <dbReference type="NCBI Taxonomy" id="1569628"/>
    <lineage>
        <taxon>Eukaryota</taxon>
        <taxon>Fungi</taxon>
        <taxon>Dikarya</taxon>
        <taxon>Basidiomycota</taxon>
        <taxon>Ustilaginomycotina</taxon>
        <taxon>Exobasidiomycetes</taxon>
        <taxon>Microstromatales</taxon>
        <taxon>Microstromatales incertae sedis</taxon>
        <taxon>Jaminaea</taxon>
    </lineage>
</organism>
<feature type="region of interest" description="Disordered" evidence="1">
    <location>
        <begin position="86"/>
        <end position="113"/>
    </location>
</feature>
<accession>A0A316USL5</accession>
<dbReference type="AlphaFoldDB" id="A0A316USL5"/>
<feature type="transmembrane region" description="Helical" evidence="2">
    <location>
        <begin position="44"/>
        <end position="62"/>
    </location>
</feature>
<keyword evidence="4" id="KW-1185">Reference proteome</keyword>
<dbReference type="Proteomes" id="UP000245884">
    <property type="component" value="Unassembled WGS sequence"/>
</dbReference>
<keyword evidence="2" id="KW-0812">Transmembrane</keyword>
<dbReference type="GeneID" id="37025420"/>
<evidence type="ECO:0000313" key="4">
    <source>
        <dbReference type="Proteomes" id="UP000245884"/>
    </source>
</evidence>
<feature type="compositionally biased region" description="Polar residues" evidence="1">
    <location>
        <begin position="103"/>
        <end position="113"/>
    </location>
</feature>